<organism evidence="2 3">
    <name type="scientific">Armillaria solidipes</name>
    <dbReference type="NCBI Taxonomy" id="1076256"/>
    <lineage>
        <taxon>Eukaryota</taxon>
        <taxon>Fungi</taxon>
        <taxon>Dikarya</taxon>
        <taxon>Basidiomycota</taxon>
        <taxon>Agaricomycotina</taxon>
        <taxon>Agaricomycetes</taxon>
        <taxon>Agaricomycetidae</taxon>
        <taxon>Agaricales</taxon>
        <taxon>Marasmiineae</taxon>
        <taxon>Physalacriaceae</taxon>
        <taxon>Armillaria</taxon>
    </lineage>
</organism>
<reference evidence="3" key="1">
    <citation type="journal article" date="2017" name="Nat. Ecol. Evol.">
        <title>Genome expansion and lineage-specific genetic innovations in the forest pathogenic fungi Armillaria.</title>
        <authorList>
            <person name="Sipos G."/>
            <person name="Prasanna A.N."/>
            <person name="Walter M.C."/>
            <person name="O'Connor E."/>
            <person name="Balint B."/>
            <person name="Krizsan K."/>
            <person name="Kiss B."/>
            <person name="Hess J."/>
            <person name="Varga T."/>
            <person name="Slot J."/>
            <person name="Riley R."/>
            <person name="Boka B."/>
            <person name="Rigling D."/>
            <person name="Barry K."/>
            <person name="Lee J."/>
            <person name="Mihaltcheva S."/>
            <person name="LaButti K."/>
            <person name="Lipzen A."/>
            <person name="Waldron R."/>
            <person name="Moloney N.M."/>
            <person name="Sperisen C."/>
            <person name="Kredics L."/>
            <person name="Vagvoelgyi C."/>
            <person name="Patrignani A."/>
            <person name="Fitzpatrick D."/>
            <person name="Nagy I."/>
            <person name="Doyle S."/>
            <person name="Anderson J.B."/>
            <person name="Grigoriev I.V."/>
            <person name="Gueldener U."/>
            <person name="Muensterkoetter M."/>
            <person name="Nagy L.G."/>
        </authorList>
    </citation>
    <scope>NUCLEOTIDE SEQUENCE [LARGE SCALE GENOMIC DNA]</scope>
    <source>
        <strain evidence="3">28-4</strain>
    </source>
</reference>
<dbReference type="AlphaFoldDB" id="A0A2H3BKD9"/>
<accession>A0A2H3BKD9</accession>
<keyword evidence="1" id="KW-0472">Membrane</keyword>
<protein>
    <submittedName>
        <fullName evidence="2">Uncharacterized protein</fullName>
    </submittedName>
</protein>
<evidence type="ECO:0000313" key="3">
    <source>
        <dbReference type="Proteomes" id="UP000218334"/>
    </source>
</evidence>
<dbReference type="EMBL" id="KZ293429">
    <property type="protein sequence ID" value="PBK69364.1"/>
    <property type="molecule type" value="Genomic_DNA"/>
</dbReference>
<feature type="transmembrane region" description="Helical" evidence="1">
    <location>
        <begin position="190"/>
        <end position="209"/>
    </location>
</feature>
<evidence type="ECO:0000256" key="1">
    <source>
        <dbReference type="SAM" id="Phobius"/>
    </source>
</evidence>
<keyword evidence="1" id="KW-1133">Transmembrane helix</keyword>
<evidence type="ECO:0000313" key="2">
    <source>
        <dbReference type="EMBL" id="PBK69364.1"/>
    </source>
</evidence>
<sequence length="219" mass="24820">MRVYVAPGIWYDLSLYGDNPRPIGRPTRMAVGAIGWTQDSIAPRVYNVTTARYVDLQDQVEAALNAPEGAANYLQRTFPDPIRIYFHPMYGYLSLDNRRLTIFRMALHDAQTMPVRILTEQEAGSELARNPDADQQSASLALQRRLTTTDGGYSICIRQPERPVISQGVRFRRIEDMVSQPLGPTAMPPLFYLILIFVLITTLSWQLSLPPTQSRDVHK</sequence>
<name>A0A2H3BKD9_9AGAR</name>
<proteinExistence type="predicted"/>
<dbReference type="Proteomes" id="UP000218334">
    <property type="component" value="Unassembled WGS sequence"/>
</dbReference>
<gene>
    <name evidence="2" type="ORF">ARMSODRAFT_956964</name>
</gene>
<keyword evidence="3" id="KW-1185">Reference proteome</keyword>
<keyword evidence="1" id="KW-0812">Transmembrane</keyword>